<dbReference type="AlphaFoldDB" id="D5X1B3"/>
<reference evidence="1" key="1">
    <citation type="submission" date="2010-04" db="EMBL/GenBank/DDBJ databases">
        <title>Complete sequence of Thiomonas intermedia K12.</title>
        <authorList>
            <consortium name="US DOE Joint Genome Institute"/>
            <person name="Lucas S."/>
            <person name="Copeland A."/>
            <person name="Lapidus A."/>
            <person name="Cheng J.-F."/>
            <person name="Bruce D."/>
            <person name="Goodwin L."/>
            <person name="Pitluck S."/>
            <person name="Davenport K."/>
            <person name="Detter J.C."/>
            <person name="Han C."/>
            <person name="Tapia R."/>
            <person name="Land M."/>
            <person name="Hauser L."/>
            <person name="Kyrpides N."/>
            <person name="Ovchinnikova G."/>
            <person name="Kerfeld C.A."/>
            <person name="Cannon G.C."/>
            <person name="Heinhorst S."/>
            <person name="Woyke T."/>
        </authorList>
    </citation>
    <scope>NUCLEOTIDE SEQUENCE [LARGE SCALE GENOMIC DNA]</scope>
    <source>
        <strain evidence="1">K12</strain>
    </source>
</reference>
<accession>D5X1B3</accession>
<gene>
    <name evidence="1" type="ordered locus">Tint_1528</name>
</gene>
<dbReference type="EMBL" id="CP002021">
    <property type="protein sequence ID" value="ADG30909.1"/>
    <property type="molecule type" value="Genomic_DNA"/>
</dbReference>
<protein>
    <submittedName>
        <fullName evidence="1">Uncharacterized protein</fullName>
    </submittedName>
</protein>
<dbReference type="KEGG" id="tin:Tint_1528"/>
<organism evidence="1">
    <name type="scientific">Thiomonas intermedia (strain K12)</name>
    <name type="common">Thiobacillus intermedius</name>
    <dbReference type="NCBI Taxonomy" id="75379"/>
    <lineage>
        <taxon>Bacteria</taxon>
        <taxon>Pseudomonadati</taxon>
        <taxon>Pseudomonadota</taxon>
        <taxon>Betaproteobacteria</taxon>
        <taxon>Burkholderiales</taxon>
        <taxon>Thiomonas</taxon>
    </lineage>
</organism>
<dbReference type="HOGENOM" id="CLU_3376576_0_0_4"/>
<name>D5X1B3_THIK1</name>
<proteinExistence type="predicted"/>
<evidence type="ECO:0000313" key="1">
    <source>
        <dbReference type="EMBL" id="ADG30909.1"/>
    </source>
</evidence>
<sequence>MNALNQTLSAEELDELGDFLSLPDMYDLRKSRRR</sequence>